<protein>
    <submittedName>
        <fullName evidence="2">Uncharacterized protein</fullName>
    </submittedName>
</protein>
<sequence length="323" mass="35115">MVSAMSETAWGGVTVISQSNYPWLKPGVYSDYKTALQFFPPYFVTPSGVLLWVGRNASAEASFGWMVIQRDNNMVTLRLSYQISGALSAANGTAFPFNYTRTIQVSVNLFTGVVYINGTLQGVAPYFWGPPLPSANQTFNTTVYIGGEPALDEGVVTQPALGKLPEAVNVSGSQFTKSIYMYSVDYVSYGSSQDYQVGFLYFNSSLCIAPCQTPSFIPSISGGIYDYYNGLALSFEGPEYPVNRTVCPIEHHTPVNCGYVSFGTPLGAYFRSGNTMFYLVATNVPLLPNGGTSRVPVYVVVGVVLAIGVALTIYVWRTRISVR</sequence>
<evidence type="ECO:0000256" key="1">
    <source>
        <dbReference type="SAM" id="Phobius"/>
    </source>
</evidence>
<keyword evidence="1" id="KW-0472">Membrane</keyword>
<dbReference type="EMBL" id="NEXF01000425">
    <property type="protein sequence ID" value="PSO06685.1"/>
    <property type="molecule type" value="Genomic_DNA"/>
</dbReference>
<organism evidence="2 3">
    <name type="scientific">Candidatus Marsarchaeota G2 archaeon BE_D</name>
    <dbReference type="NCBI Taxonomy" id="1978158"/>
    <lineage>
        <taxon>Archaea</taxon>
        <taxon>Candidatus Marsarchaeota</taxon>
        <taxon>Candidatus Marsarchaeota group 2</taxon>
    </lineage>
</organism>
<reference evidence="2 3" key="1">
    <citation type="submission" date="2017-04" db="EMBL/GenBank/DDBJ databases">
        <title>Novel microbial lineages endemic to geothermal iron-oxide mats fill important gaps in the evolutionary history of Archaea.</title>
        <authorList>
            <person name="Jay Z.J."/>
            <person name="Beam J.P."/>
            <person name="Dlakic M."/>
            <person name="Rusch D.B."/>
            <person name="Kozubal M.A."/>
            <person name="Inskeep W.P."/>
        </authorList>
    </citation>
    <scope>NUCLEOTIDE SEQUENCE [LARGE SCALE GENOMIC DNA]</scope>
    <source>
        <strain evidence="2">BE_D</strain>
    </source>
</reference>
<dbReference type="AlphaFoldDB" id="A0A2R6C700"/>
<dbReference type="Proteomes" id="UP000242015">
    <property type="component" value="Unassembled WGS sequence"/>
</dbReference>
<accession>A0A2R6C700</accession>
<evidence type="ECO:0000313" key="3">
    <source>
        <dbReference type="Proteomes" id="UP000242015"/>
    </source>
</evidence>
<feature type="transmembrane region" description="Helical" evidence="1">
    <location>
        <begin position="295"/>
        <end position="316"/>
    </location>
</feature>
<comment type="caution">
    <text evidence="2">The sequence shown here is derived from an EMBL/GenBank/DDBJ whole genome shotgun (WGS) entry which is preliminary data.</text>
</comment>
<keyword evidence="1" id="KW-0812">Transmembrane</keyword>
<proteinExistence type="predicted"/>
<keyword evidence="1" id="KW-1133">Transmembrane helix</keyword>
<gene>
    <name evidence="2" type="ORF">B9Q04_14780</name>
</gene>
<name>A0A2R6C700_9ARCH</name>
<evidence type="ECO:0000313" key="2">
    <source>
        <dbReference type="EMBL" id="PSO06685.1"/>
    </source>
</evidence>